<dbReference type="Proteomes" id="UP001501126">
    <property type="component" value="Unassembled WGS sequence"/>
</dbReference>
<dbReference type="Gene3D" id="3.90.1570.30">
    <property type="match status" value="1"/>
</dbReference>
<feature type="domain" description="Type I restriction enzyme R protein N-terminal" evidence="1">
    <location>
        <begin position="36"/>
        <end position="145"/>
    </location>
</feature>
<dbReference type="EMBL" id="BAAAFH010000011">
    <property type="protein sequence ID" value="GAA0875484.1"/>
    <property type="molecule type" value="Genomic_DNA"/>
</dbReference>
<dbReference type="Pfam" id="PF13588">
    <property type="entry name" value="HSDR_N_2"/>
    <property type="match status" value="1"/>
</dbReference>
<evidence type="ECO:0000259" key="1">
    <source>
        <dbReference type="Pfam" id="PF13588"/>
    </source>
</evidence>
<dbReference type="InterPro" id="IPR029464">
    <property type="entry name" value="HSDR_N"/>
</dbReference>
<dbReference type="RefSeq" id="WP_343787023.1">
    <property type="nucleotide sequence ID" value="NZ_BAAAFH010000011.1"/>
</dbReference>
<reference evidence="3" key="1">
    <citation type="journal article" date="2019" name="Int. J. Syst. Evol. Microbiol.">
        <title>The Global Catalogue of Microorganisms (GCM) 10K type strain sequencing project: providing services to taxonomists for standard genome sequencing and annotation.</title>
        <authorList>
            <consortium name="The Broad Institute Genomics Platform"/>
            <consortium name="The Broad Institute Genome Sequencing Center for Infectious Disease"/>
            <person name="Wu L."/>
            <person name="Ma J."/>
        </authorList>
    </citation>
    <scope>NUCLEOTIDE SEQUENCE [LARGE SCALE GENOMIC DNA]</scope>
    <source>
        <strain evidence="3">JCM 16083</strain>
    </source>
</reference>
<sequence length="152" mass="17635">MFPELNLPKAELSISKKGEKYYVFDTWRKKQLLLTPEEWVRQHLLHFLVTEKKYPSGLIASEQGITVNKLSRRCDAVVYGKNGSPVMIIECKAPHIPIEEKTFQQIAQYNSKLQVDYLLVSNGITHIIAKIDRENNRINYLTDFPEFIQLNG</sequence>
<evidence type="ECO:0000313" key="2">
    <source>
        <dbReference type="EMBL" id="GAA0875484.1"/>
    </source>
</evidence>
<name>A0ABP3Y5N9_9FLAO</name>
<proteinExistence type="predicted"/>
<comment type="caution">
    <text evidence="2">The sequence shown here is derived from an EMBL/GenBank/DDBJ whole genome shotgun (WGS) entry which is preliminary data.</text>
</comment>
<accession>A0ABP3Y5N9</accession>
<evidence type="ECO:0000313" key="3">
    <source>
        <dbReference type="Proteomes" id="UP001501126"/>
    </source>
</evidence>
<organism evidence="2 3">
    <name type="scientific">Wandonia haliotis</name>
    <dbReference type="NCBI Taxonomy" id="574963"/>
    <lineage>
        <taxon>Bacteria</taxon>
        <taxon>Pseudomonadati</taxon>
        <taxon>Bacteroidota</taxon>
        <taxon>Flavobacteriia</taxon>
        <taxon>Flavobacteriales</taxon>
        <taxon>Crocinitomicaceae</taxon>
        <taxon>Wandonia</taxon>
    </lineage>
</organism>
<gene>
    <name evidence="2" type="ORF">GCM10009118_18930</name>
</gene>
<protein>
    <submittedName>
        <fullName evidence="2">Type I restriction enzyme HsdR N-terminal domain-containing protein</fullName>
    </submittedName>
</protein>
<keyword evidence="3" id="KW-1185">Reference proteome</keyword>